<reference evidence="1" key="1">
    <citation type="submission" date="2021-06" db="EMBL/GenBank/DDBJ databases">
        <title>Comparative genomics, transcriptomics and evolutionary studies reveal genomic signatures of adaptation to plant cell wall in hemibiotrophic fungi.</title>
        <authorList>
            <consortium name="DOE Joint Genome Institute"/>
            <person name="Baroncelli R."/>
            <person name="Diaz J.F."/>
            <person name="Benocci T."/>
            <person name="Peng M."/>
            <person name="Battaglia E."/>
            <person name="Haridas S."/>
            <person name="Andreopoulos W."/>
            <person name="Labutti K."/>
            <person name="Pangilinan J."/>
            <person name="Floch G.L."/>
            <person name="Makela M.R."/>
            <person name="Henrissat B."/>
            <person name="Grigoriev I.V."/>
            <person name="Crouch J.A."/>
            <person name="De Vries R.P."/>
            <person name="Sukno S.A."/>
            <person name="Thon M.R."/>
        </authorList>
    </citation>
    <scope>NUCLEOTIDE SEQUENCE</scope>
    <source>
        <strain evidence="1">MAFF235873</strain>
    </source>
</reference>
<dbReference type="EMBL" id="MU842834">
    <property type="protein sequence ID" value="KAK2032112.1"/>
    <property type="molecule type" value="Genomic_DNA"/>
</dbReference>
<dbReference type="AlphaFoldDB" id="A0AAD9M502"/>
<name>A0AAD9M502_9PEZI</name>
<proteinExistence type="predicted"/>
<keyword evidence="2" id="KW-1185">Reference proteome</keyword>
<protein>
    <submittedName>
        <fullName evidence="1">Uncharacterized protein</fullName>
    </submittedName>
</protein>
<comment type="caution">
    <text evidence="1">The sequence shown here is derived from an EMBL/GenBank/DDBJ whole genome shotgun (WGS) entry which is preliminary data.</text>
</comment>
<evidence type="ECO:0000313" key="1">
    <source>
        <dbReference type="EMBL" id="KAK2032112.1"/>
    </source>
</evidence>
<organism evidence="1 2">
    <name type="scientific">Colletotrichum zoysiae</name>
    <dbReference type="NCBI Taxonomy" id="1216348"/>
    <lineage>
        <taxon>Eukaryota</taxon>
        <taxon>Fungi</taxon>
        <taxon>Dikarya</taxon>
        <taxon>Ascomycota</taxon>
        <taxon>Pezizomycotina</taxon>
        <taxon>Sordariomycetes</taxon>
        <taxon>Hypocreomycetidae</taxon>
        <taxon>Glomerellales</taxon>
        <taxon>Glomerellaceae</taxon>
        <taxon>Colletotrichum</taxon>
        <taxon>Colletotrichum graminicola species complex</taxon>
    </lineage>
</organism>
<accession>A0AAD9M502</accession>
<evidence type="ECO:0000313" key="2">
    <source>
        <dbReference type="Proteomes" id="UP001232148"/>
    </source>
</evidence>
<dbReference type="Proteomes" id="UP001232148">
    <property type="component" value="Unassembled WGS sequence"/>
</dbReference>
<gene>
    <name evidence="1" type="ORF">LX32DRAFT_228152</name>
</gene>
<sequence length="109" mass="12441">MGARLLAEPHPAQLFPTFVLTSLSTTRRRCAITLFAPIIFFYKPMAIPALHRFLGLPFQQHPATTTSSTPSQQLIYHPPPTSAFISWFYHHSYNTKFHHNTQLPNRLGP</sequence>